<evidence type="ECO:0000313" key="4">
    <source>
        <dbReference type="EMBL" id="KAG9325115.1"/>
    </source>
</evidence>
<feature type="transmembrane region" description="Helical" evidence="2">
    <location>
        <begin position="348"/>
        <end position="368"/>
    </location>
</feature>
<dbReference type="PROSITE" id="PS00636">
    <property type="entry name" value="DNAJ_1"/>
    <property type="match status" value="1"/>
</dbReference>
<evidence type="ECO:0000256" key="1">
    <source>
        <dbReference type="SAM" id="MobiDB-lite"/>
    </source>
</evidence>
<accession>A0A9P8A7I9</accession>
<dbReference type="SUPFAM" id="SSF46565">
    <property type="entry name" value="Chaperone J-domain"/>
    <property type="match status" value="1"/>
</dbReference>
<gene>
    <name evidence="4" type="ORF">KVV02_006777</name>
</gene>
<dbReference type="PANTHER" id="PTHR43948:SF10">
    <property type="entry name" value="MRJ, ISOFORM E"/>
    <property type="match status" value="1"/>
</dbReference>
<keyword evidence="2" id="KW-1133">Transmembrane helix</keyword>
<reference evidence="4" key="1">
    <citation type="submission" date="2021-07" db="EMBL/GenBank/DDBJ databases">
        <title>Draft genome of Mortierella alpina, strain LL118, isolated from an aspen leaf litter sample.</title>
        <authorList>
            <person name="Yang S."/>
            <person name="Vinatzer B.A."/>
        </authorList>
    </citation>
    <scope>NUCLEOTIDE SEQUENCE</scope>
    <source>
        <strain evidence="4">LL118</strain>
    </source>
</reference>
<evidence type="ECO:0000313" key="5">
    <source>
        <dbReference type="Proteomes" id="UP000717515"/>
    </source>
</evidence>
<proteinExistence type="predicted"/>
<dbReference type="SMART" id="SM00271">
    <property type="entry name" value="DnaJ"/>
    <property type="match status" value="1"/>
</dbReference>
<dbReference type="EMBL" id="JAIFTL010000048">
    <property type="protein sequence ID" value="KAG9325115.1"/>
    <property type="molecule type" value="Genomic_DNA"/>
</dbReference>
<dbReference type="InterPro" id="IPR018253">
    <property type="entry name" value="DnaJ_domain_CS"/>
</dbReference>
<dbReference type="GO" id="GO:0044183">
    <property type="term" value="F:protein folding chaperone"/>
    <property type="evidence" value="ECO:0007669"/>
    <property type="project" value="TreeGrafter"/>
</dbReference>
<dbReference type="InterPro" id="IPR001623">
    <property type="entry name" value="DnaJ_domain"/>
</dbReference>
<dbReference type="PANTHER" id="PTHR43948">
    <property type="entry name" value="DNAJ HOMOLOG SUBFAMILY B"/>
    <property type="match status" value="1"/>
</dbReference>
<dbReference type="Pfam" id="PF00226">
    <property type="entry name" value="DnaJ"/>
    <property type="match status" value="1"/>
</dbReference>
<name>A0A9P8A7I9_MORAP</name>
<comment type="caution">
    <text evidence="4">The sequence shown here is derived from an EMBL/GenBank/DDBJ whole genome shotgun (WGS) entry which is preliminary data.</text>
</comment>
<feature type="compositionally biased region" description="Low complexity" evidence="1">
    <location>
        <begin position="418"/>
        <end position="440"/>
    </location>
</feature>
<feature type="transmembrane region" description="Helical" evidence="2">
    <location>
        <begin position="322"/>
        <end position="342"/>
    </location>
</feature>
<evidence type="ECO:0000259" key="3">
    <source>
        <dbReference type="PROSITE" id="PS50076"/>
    </source>
</evidence>
<keyword evidence="2" id="KW-0812">Transmembrane</keyword>
<dbReference type="Gene3D" id="1.10.287.110">
    <property type="entry name" value="DnaJ domain"/>
    <property type="match status" value="1"/>
</dbReference>
<feature type="region of interest" description="Disordered" evidence="1">
    <location>
        <begin position="42"/>
        <end position="71"/>
    </location>
</feature>
<dbReference type="PRINTS" id="PR00625">
    <property type="entry name" value="JDOMAIN"/>
</dbReference>
<protein>
    <recommendedName>
        <fullName evidence="3">J domain-containing protein</fullName>
    </recommendedName>
</protein>
<dbReference type="Proteomes" id="UP000717515">
    <property type="component" value="Unassembled WGS sequence"/>
</dbReference>
<evidence type="ECO:0000256" key="2">
    <source>
        <dbReference type="SAM" id="Phobius"/>
    </source>
</evidence>
<dbReference type="PROSITE" id="PS50076">
    <property type="entry name" value="DNAJ_2"/>
    <property type="match status" value="1"/>
</dbReference>
<dbReference type="GO" id="GO:0005737">
    <property type="term" value="C:cytoplasm"/>
    <property type="evidence" value="ECO:0007669"/>
    <property type="project" value="TreeGrafter"/>
</dbReference>
<dbReference type="GO" id="GO:0051087">
    <property type="term" value="F:protein-folding chaperone binding"/>
    <property type="evidence" value="ECO:0007669"/>
    <property type="project" value="TreeGrafter"/>
</dbReference>
<feature type="domain" description="J" evidence="3">
    <location>
        <begin position="451"/>
        <end position="519"/>
    </location>
</feature>
<dbReference type="GO" id="GO:0051082">
    <property type="term" value="F:unfolded protein binding"/>
    <property type="evidence" value="ECO:0007669"/>
    <property type="project" value="TreeGrafter"/>
</dbReference>
<dbReference type="AlphaFoldDB" id="A0A9P8A7I9"/>
<organism evidence="4 5">
    <name type="scientific">Mortierella alpina</name>
    <name type="common">Oleaginous fungus</name>
    <name type="synonym">Mortierella renispora</name>
    <dbReference type="NCBI Taxonomy" id="64518"/>
    <lineage>
        <taxon>Eukaryota</taxon>
        <taxon>Fungi</taxon>
        <taxon>Fungi incertae sedis</taxon>
        <taxon>Mucoromycota</taxon>
        <taxon>Mortierellomycotina</taxon>
        <taxon>Mortierellomycetes</taxon>
        <taxon>Mortierellales</taxon>
        <taxon>Mortierellaceae</taxon>
        <taxon>Mortierella</taxon>
    </lineage>
</organism>
<keyword evidence="2" id="KW-0472">Membrane</keyword>
<feature type="region of interest" description="Disordered" evidence="1">
    <location>
        <begin position="409"/>
        <end position="454"/>
    </location>
</feature>
<dbReference type="InterPro" id="IPR036869">
    <property type="entry name" value="J_dom_sf"/>
</dbReference>
<dbReference type="CDD" id="cd06257">
    <property type="entry name" value="DnaJ"/>
    <property type="match status" value="1"/>
</dbReference>
<feature type="compositionally biased region" description="Basic and acidic residues" evidence="1">
    <location>
        <begin position="60"/>
        <end position="71"/>
    </location>
</feature>
<sequence>MTLCGTSRAIKSVLDRARLALSPCSLQPRQWTACTVQQTTSKRFVSSERGSGYGNRKGKSSGEPEGPSKDKLRLVPFRMNVKQAEEVFGKYHGHSFFSAKINQVDKVEALYIPFWAASGTVRSKIINAQVGWDRLVTRYNKITKQNESSWETTWRSVQTRHEFTRAYPSTIPDLQIYASYKYRRGFVNQIRSSTSILSAKALEPQDLESTDQEDRQRGLRDRGMDPFTMKPSIALKFVKTSIEESEVRSVEQWLVENYRCDRARIMSMDFQYNDLVLAPVYMPVYVFSIQHLDRTFRTFVQAHDMTGLVGGIRFYSWQRISAVTAICALAGLMIAGTSRFGMTMTTGFWLGVVAPSLIVAWSVLYYPIVDYRVRDWWREREMGGHASEASSASWDADWTKAYDRFEEEQRRQDWSENQQYQRQSSYGSRGSSSSSSSSSSEQAGPPGDPLGYYTTLGIPKNASIQEIQSAFRGLAMKWHPDRFSSPEEKAVGKKKFQEITAAYSVLRDAKKRKSYDMYGRT</sequence>